<evidence type="ECO:0000259" key="2">
    <source>
        <dbReference type="Pfam" id="PF14603"/>
    </source>
</evidence>
<accession>A0A2G9SFX7</accession>
<dbReference type="Gene3D" id="2.30.30.40">
    <property type="entry name" value="SH3 Domains"/>
    <property type="match status" value="1"/>
</dbReference>
<dbReference type="InterPro" id="IPR029294">
    <property type="entry name" value="hSH3"/>
</dbReference>
<reference evidence="4" key="1">
    <citation type="journal article" date="2017" name="Nat. Commun.">
        <title>The North American bullfrog draft genome provides insight into hormonal regulation of long noncoding RNA.</title>
        <authorList>
            <person name="Hammond S.A."/>
            <person name="Warren R.L."/>
            <person name="Vandervalk B.P."/>
            <person name="Kucuk E."/>
            <person name="Khan H."/>
            <person name="Gibb E.A."/>
            <person name="Pandoh P."/>
            <person name="Kirk H."/>
            <person name="Zhao Y."/>
            <person name="Jones M."/>
            <person name="Mungall A.J."/>
            <person name="Coope R."/>
            <person name="Pleasance S."/>
            <person name="Moore R.A."/>
            <person name="Holt R.A."/>
            <person name="Round J.M."/>
            <person name="Ohora S."/>
            <person name="Walle B.V."/>
            <person name="Veldhoen N."/>
            <person name="Helbing C.C."/>
            <person name="Birol I."/>
        </authorList>
    </citation>
    <scope>NUCLEOTIDE SEQUENCE [LARGE SCALE GENOMIC DNA]</scope>
</reference>
<proteinExistence type="predicted"/>
<dbReference type="AlphaFoldDB" id="A0A2G9SFX7"/>
<protein>
    <recommendedName>
        <fullName evidence="2">Helically-extended SH3 domain-containing protein</fullName>
    </recommendedName>
</protein>
<dbReference type="SUPFAM" id="SSF50044">
    <property type="entry name" value="SH3-domain"/>
    <property type="match status" value="1"/>
</dbReference>
<dbReference type="InterPro" id="IPR036028">
    <property type="entry name" value="SH3-like_dom_sf"/>
</dbReference>
<gene>
    <name evidence="3" type="ORF">AB205_0205670</name>
</gene>
<dbReference type="OrthoDB" id="8889279at2759"/>
<dbReference type="GO" id="GO:0007229">
    <property type="term" value="P:integrin-mediated signaling pathway"/>
    <property type="evidence" value="ECO:0007669"/>
    <property type="project" value="InterPro"/>
</dbReference>
<dbReference type="EMBL" id="KV924876">
    <property type="protein sequence ID" value="PIO39027.1"/>
    <property type="molecule type" value="Genomic_DNA"/>
</dbReference>
<evidence type="ECO:0000256" key="1">
    <source>
        <dbReference type="ARBA" id="ARBA00022553"/>
    </source>
</evidence>
<keyword evidence="4" id="KW-1185">Reference proteome</keyword>
<organism evidence="3 4">
    <name type="scientific">Aquarana catesbeiana</name>
    <name type="common">American bullfrog</name>
    <name type="synonym">Rana catesbeiana</name>
    <dbReference type="NCBI Taxonomy" id="8400"/>
    <lineage>
        <taxon>Eukaryota</taxon>
        <taxon>Metazoa</taxon>
        <taxon>Chordata</taxon>
        <taxon>Craniata</taxon>
        <taxon>Vertebrata</taxon>
        <taxon>Euteleostomi</taxon>
        <taxon>Amphibia</taxon>
        <taxon>Batrachia</taxon>
        <taxon>Anura</taxon>
        <taxon>Neobatrachia</taxon>
        <taxon>Ranoidea</taxon>
        <taxon>Ranidae</taxon>
        <taxon>Aquarana</taxon>
    </lineage>
</organism>
<dbReference type="GO" id="GO:0005886">
    <property type="term" value="C:plasma membrane"/>
    <property type="evidence" value="ECO:0007669"/>
    <property type="project" value="InterPro"/>
</dbReference>
<sequence length="84" mass="9489">FHGEIKVLTRMMVDPNAKVQKPGHKDLTYTRGEILDVIQLTDANKIICRSCEGKFGYVPRKALLNLEKNLYSNASFVMAAICNF</sequence>
<feature type="domain" description="Helically-extended SH3" evidence="2">
    <location>
        <begin position="1"/>
        <end position="73"/>
    </location>
</feature>
<evidence type="ECO:0000313" key="3">
    <source>
        <dbReference type="EMBL" id="PIO39027.1"/>
    </source>
</evidence>
<evidence type="ECO:0000313" key="4">
    <source>
        <dbReference type="Proteomes" id="UP000228934"/>
    </source>
</evidence>
<dbReference type="InterPro" id="IPR043443">
    <property type="entry name" value="FYB1/2-like"/>
</dbReference>
<keyword evidence="1" id="KW-0597">Phosphoprotein</keyword>
<feature type="non-terminal residue" evidence="3">
    <location>
        <position position="1"/>
    </location>
</feature>
<dbReference type="GO" id="GO:0050852">
    <property type="term" value="P:T cell receptor signaling pathway"/>
    <property type="evidence" value="ECO:0007669"/>
    <property type="project" value="TreeGrafter"/>
</dbReference>
<name>A0A2G9SFX7_AQUCT</name>
<dbReference type="Proteomes" id="UP000228934">
    <property type="component" value="Unassembled WGS sequence"/>
</dbReference>
<dbReference type="PANTHER" id="PTHR16830">
    <property type="entry name" value="SH2 CONTAINING ADAPTOR PRAM-1 RELATED"/>
    <property type="match status" value="1"/>
</dbReference>
<dbReference type="PANTHER" id="PTHR16830:SF11">
    <property type="entry name" value="PML-RARA-REGULATED ADAPTER MOLECULE 1"/>
    <property type="match status" value="1"/>
</dbReference>
<dbReference type="Pfam" id="PF14603">
    <property type="entry name" value="hSH3"/>
    <property type="match status" value="1"/>
</dbReference>
<dbReference type="GO" id="GO:0072659">
    <property type="term" value="P:protein localization to plasma membrane"/>
    <property type="evidence" value="ECO:0007669"/>
    <property type="project" value="TreeGrafter"/>
</dbReference>